<accession>A0ACB8TDC3</accession>
<gene>
    <name evidence="1" type="ORF">BV25DRAFT_1913083</name>
</gene>
<name>A0ACB8TDC3_9AGAM</name>
<organism evidence="1 2">
    <name type="scientific">Artomyces pyxidatus</name>
    <dbReference type="NCBI Taxonomy" id="48021"/>
    <lineage>
        <taxon>Eukaryota</taxon>
        <taxon>Fungi</taxon>
        <taxon>Dikarya</taxon>
        <taxon>Basidiomycota</taxon>
        <taxon>Agaricomycotina</taxon>
        <taxon>Agaricomycetes</taxon>
        <taxon>Russulales</taxon>
        <taxon>Auriscalpiaceae</taxon>
        <taxon>Artomyces</taxon>
    </lineage>
</organism>
<evidence type="ECO:0000313" key="2">
    <source>
        <dbReference type="Proteomes" id="UP000814140"/>
    </source>
</evidence>
<dbReference type="EMBL" id="MU277193">
    <property type="protein sequence ID" value="KAI0066330.1"/>
    <property type="molecule type" value="Genomic_DNA"/>
</dbReference>
<dbReference type="Proteomes" id="UP000814140">
    <property type="component" value="Unassembled WGS sequence"/>
</dbReference>
<protein>
    <submittedName>
        <fullName evidence="1">Uncharacterized protein</fullName>
    </submittedName>
</protein>
<comment type="caution">
    <text evidence="1">The sequence shown here is derived from an EMBL/GenBank/DDBJ whole genome shotgun (WGS) entry which is preliminary data.</text>
</comment>
<reference evidence="1" key="1">
    <citation type="submission" date="2021-03" db="EMBL/GenBank/DDBJ databases">
        <authorList>
            <consortium name="DOE Joint Genome Institute"/>
            <person name="Ahrendt S."/>
            <person name="Looney B.P."/>
            <person name="Miyauchi S."/>
            <person name="Morin E."/>
            <person name="Drula E."/>
            <person name="Courty P.E."/>
            <person name="Chicoki N."/>
            <person name="Fauchery L."/>
            <person name="Kohler A."/>
            <person name="Kuo A."/>
            <person name="Labutti K."/>
            <person name="Pangilinan J."/>
            <person name="Lipzen A."/>
            <person name="Riley R."/>
            <person name="Andreopoulos W."/>
            <person name="He G."/>
            <person name="Johnson J."/>
            <person name="Barry K.W."/>
            <person name="Grigoriev I.V."/>
            <person name="Nagy L."/>
            <person name="Hibbett D."/>
            <person name="Henrissat B."/>
            <person name="Matheny P.B."/>
            <person name="Labbe J."/>
            <person name="Martin F."/>
        </authorList>
    </citation>
    <scope>NUCLEOTIDE SEQUENCE</scope>
    <source>
        <strain evidence="1">HHB10654</strain>
    </source>
</reference>
<evidence type="ECO:0000313" key="1">
    <source>
        <dbReference type="EMBL" id="KAI0066330.1"/>
    </source>
</evidence>
<sequence length="196" mass="22064">MSSSHVPTTAATPAVSKTLIQSPPLELSTCTVDSGGTPLSPHQLKEQAYYNSIVIRRKPTLCLPREHRVTKLNKHPPHLMYGFALTRPQIFAYAQSRELQPVDPSLGPLAAYLCLFPSLQRLREVTGEPYLGFSPSFPPSDTYVVTLYTNYTVNILQCVDDNDEKEILDSLRQELGIDGTVQPMWFWYGGTEWDDY</sequence>
<proteinExistence type="predicted"/>
<keyword evidence="2" id="KW-1185">Reference proteome</keyword>
<reference evidence="1" key="2">
    <citation type="journal article" date="2022" name="New Phytol.">
        <title>Evolutionary transition to the ectomycorrhizal habit in the genomes of a hyperdiverse lineage of mushroom-forming fungi.</title>
        <authorList>
            <person name="Looney B."/>
            <person name="Miyauchi S."/>
            <person name="Morin E."/>
            <person name="Drula E."/>
            <person name="Courty P.E."/>
            <person name="Kohler A."/>
            <person name="Kuo A."/>
            <person name="LaButti K."/>
            <person name="Pangilinan J."/>
            <person name="Lipzen A."/>
            <person name="Riley R."/>
            <person name="Andreopoulos W."/>
            <person name="He G."/>
            <person name="Johnson J."/>
            <person name="Nolan M."/>
            <person name="Tritt A."/>
            <person name="Barry K.W."/>
            <person name="Grigoriev I.V."/>
            <person name="Nagy L.G."/>
            <person name="Hibbett D."/>
            <person name="Henrissat B."/>
            <person name="Matheny P.B."/>
            <person name="Labbe J."/>
            <person name="Martin F.M."/>
        </authorList>
    </citation>
    <scope>NUCLEOTIDE SEQUENCE</scope>
    <source>
        <strain evidence="1">HHB10654</strain>
    </source>
</reference>